<keyword evidence="6" id="KW-0411">Iron-sulfur</keyword>
<evidence type="ECO:0000256" key="5">
    <source>
        <dbReference type="ARBA" id="ARBA00023004"/>
    </source>
</evidence>
<protein>
    <submittedName>
        <fullName evidence="9">4Fe-4S binding protein</fullName>
    </submittedName>
</protein>
<comment type="caution">
    <text evidence="9">The sequence shown here is derived from an EMBL/GenBank/DDBJ whole genome shotgun (WGS) entry which is preliminary data.</text>
</comment>
<keyword evidence="7" id="KW-0472">Membrane</keyword>
<keyword evidence="5" id="KW-0408">Iron</keyword>
<evidence type="ECO:0000256" key="2">
    <source>
        <dbReference type="ARBA" id="ARBA00022485"/>
    </source>
</evidence>
<evidence type="ECO:0000256" key="4">
    <source>
        <dbReference type="ARBA" id="ARBA00022982"/>
    </source>
</evidence>
<proteinExistence type="predicted"/>
<feature type="domain" description="4Fe-4S ferredoxin-type" evidence="8">
    <location>
        <begin position="76"/>
        <end position="113"/>
    </location>
</feature>
<accession>A0A9E4N6I3</accession>
<sequence>MFKRSSTLQRRRARFQAAFFCLFILAPPLDLFRFDLNLNHFILFGSHWTLGMDQLIEGEISSLQGSLNIILRGFLPLLLVIGGLIWIAWRFGRFYCGWLCPHFSVVEMINRLMFHASGKQSLWQRQPLPRRQADGTVVTFDWRYWPVTLLAAAFFALLWAVVLLTYLLPPKEIYHNLLNASLTPNQARFIGVATLLLFIEFTFARHLFCRFGCAAGLFQSLAWMGNDRGLVVGFDRDRARLCSSCNSACDNICPMRLKPRSIKRRMFTCTECAQCITACEQVQGTLEQKSLLKWVSDAEAVAVATSRPVVDAKGKTADGTLPLNGGH</sequence>
<evidence type="ECO:0000313" key="9">
    <source>
        <dbReference type="EMBL" id="MCG7948447.1"/>
    </source>
</evidence>
<dbReference type="GO" id="GO:0051539">
    <property type="term" value="F:4 iron, 4 sulfur cluster binding"/>
    <property type="evidence" value="ECO:0007669"/>
    <property type="project" value="UniProtKB-KW"/>
</dbReference>
<dbReference type="InterPro" id="IPR017896">
    <property type="entry name" value="4Fe4S_Fe-S-bd"/>
</dbReference>
<dbReference type="GO" id="GO:0005886">
    <property type="term" value="C:plasma membrane"/>
    <property type="evidence" value="ECO:0007669"/>
    <property type="project" value="TreeGrafter"/>
</dbReference>
<feature type="transmembrane region" description="Helical" evidence="7">
    <location>
        <begin position="189"/>
        <end position="208"/>
    </location>
</feature>
<dbReference type="AlphaFoldDB" id="A0A9E4N6I3"/>
<feature type="transmembrane region" description="Helical" evidence="7">
    <location>
        <begin position="69"/>
        <end position="89"/>
    </location>
</feature>
<feature type="transmembrane region" description="Helical" evidence="7">
    <location>
        <begin position="144"/>
        <end position="168"/>
    </location>
</feature>
<dbReference type="GO" id="GO:0046872">
    <property type="term" value="F:metal ion binding"/>
    <property type="evidence" value="ECO:0007669"/>
    <property type="project" value="UniProtKB-KW"/>
</dbReference>
<dbReference type="Pfam" id="PF12801">
    <property type="entry name" value="Fer4_5"/>
    <property type="match status" value="1"/>
</dbReference>
<keyword evidence="3" id="KW-0479">Metal-binding</keyword>
<dbReference type="Proteomes" id="UP000886667">
    <property type="component" value="Unassembled WGS sequence"/>
</dbReference>
<keyword evidence="1" id="KW-0813">Transport</keyword>
<evidence type="ECO:0000256" key="6">
    <source>
        <dbReference type="ARBA" id="ARBA00023014"/>
    </source>
</evidence>
<keyword evidence="7" id="KW-1133">Transmembrane helix</keyword>
<gene>
    <name evidence="9" type="ORF">JAZ07_19065</name>
</gene>
<evidence type="ECO:0000259" key="8">
    <source>
        <dbReference type="Pfam" id="PF12801"/>
    </source>
</evidence>
<dbReference type="EMBL" id="JAEPCM010000702">
    <property type="protein sequence ID" value="MCG7948447.1"/>
    <property type="molecule type" value="Genomic_DNA"/>
</dbReference>
<organism evidence="9 10">
    <name type="scientific">Candidatus Thiodiazotropha taylori</name>
    <dbReference type="NCBI Taxonomy" id="2792791"/>
    <lineage>
        <taxon>Bacteria</taxon>
        <taxon>Pseudomonadati</taxon>
        <taxon>Pseudomonadota</taxon>
        <taxon>Gammaproteobacteria</taxon>
        <taxon>Chromatiales</taxon>
        <taxon>Sedimenticolaceae</taxon>
        <taxon>Candidatus Thiodiazotropha</taxon>
    </lineage>
</organism>
<dbReference type="InterPro" id="IPR051684">
    <property type="entry name" value="Electron_Trans/Redox"/>
</dbReference>
<keyword evidence="2" id="KW-0004">4Fe-4S</keyword>
<evidence type="ECO:0000256" key="7">
    <source>
        <dbReference type="SAM" id="Phobius"/>
    </source>
</evidence>
<evidence type="ECO:0000256" key="3">
    <source>
        <dbReference type="ARBA" id="ARBA00022723"/>
    </source>
</evidence>
<reference evidence="9" key="1">
    <citation type="journal article" date="2021" name="Proc. Natl. Acad. Sci. U.S.A.">
        <title>Global biogeography of chemosynthetic symbionts reveals both localized and globally distributed symbiont groups. .</title>
        <authorList>
            <person name="Osvatic J.T."/>
            <person name="Wilkins L.G.E."/>
            <person name="Leibrecht L."/>
            <person name="Leray M."/>
            <person name="Zauner S."/>
            <person name="Polzin J."/>
            <person name="Camacho Y."/>
            <person name="Gros O."/>
            <person name="van Gils J.A."/>
            <person name="Eisen J.A."/>
            <person name="Petersen J.M."/>
            <person name="Yuen B."/>
        </authorList>
    </citation>
    <scope>NUCLEOTIDE SEQUENCE</scope>
    <source>
        <strain evidence="9">MAGclacostrist064TRANS</strain>
    </source>
</reference>
<keyword evidence="4" id="KW-0249">Electron transport</keyword>
<dbReference type="InterPro" id="IPR017900">
    <property type="entry name" value="4Fe4S_Fe_S_CS"/>
</dbReference>
<evidence type="ECO:0000256" key="1">
    <source>
        <dbReference type="ARBA" id="ARBA00022448"/>
    </source>
</evidence>
<dbReference type="SUPFAM" id="SSF54862">
    <property type="entry name" value="4Fe-4S ferredoxins"/>
    <property type="match status" value="1"/>
</dbReference>
<dbReference type="PANTHER" id="PTHR30176:SF3">
    <property type="entry name" value="FERREDOXIN-TYPE PROTEIN NAPH"/>
    <property type="match status" value="1"/>
</dbReference>
<name>A0A9E4N6I3_9GAMM</name>
<dbReference type="PROSITE" id="PS00198">
    <property type="entry name" value="4FE4S_FER_1"/>
    <property type="match status" value="1"/>
</dbReference>
<dbReference type="PANTHER" id="PTHR30176">
    <property type="entry name" value="FERREDOXIN-TYPE PROTEIN NAPH"/>
    <property type="match status" value="1"/>
</dbReference>
<keyword evidence="7" id="KW-0812">Transmembrane</keyword>
<evidence type="ECO:0000313" key="10">
    <source>
        <dbReference type="Proteomes" id="UP000886667"/>
    </source>
</evidence>